<gene>
    <name evidence="1" type="ORF">IMCC12053_2032</name>
</gene>
<dbReference type="EMBL" id="CP012023">
    <property type="protein sequence ID" value="ALI55979.1"/>
    <property type="molecule type" value="Genomic_DNA"/>
</dbReference>
<reference evidence="1 2" key="1">
    <citation type="submission" date="2015-05" db="EMBL/GenBank/DDBJ databases">
        <authorList>
            <person name="Wang D.B."/>
            <person name="Wang M."/>
        </authorList>
    </citation>
    <scope>NUCLEOTIDE SEQUENCE [LARGE SCALE GENOMIC DNA]</scope>
    <source>
        <strain evidence="1 2">IMCC 12053</strain>
    </source>
</reference>
<accession>A0A0P0ACU8</accession>
<dbReference type="PATRIC" id="fig|1397108.4.peg.2078"/>
<protein>
    <submittedName>
        <fullName evidence="1">Uncharacterized protein</fullName>
    </submittedName>
</protein>
<evidence type="ECO:0000313" key="2">
    <source>
        <dbReference type="Proteomes" id="UP000064920"/>
    </source>
</evidence>
<organism evidence="1 2">
    <name type="scientific">Celeribacter marinus</name>
    <dbReference type="NCBI Taxonomy" id="1397108"/>
    <lineage>
        <taxon>Bacteria</taxon>
        <taxon>Pseudomonadati</taxon>
        <taxon>Pseudomonadota</taxon>
        <taxon>Alphaproteobacteria</taxon>
        <taxon>Rhodobacterales</taxon>
        <taxon>Roseobacteraceae</taxon>
        <taxon>Celeribacter</taxon>
    </lineage>
</organism>
<dbReference type="STRING" id="1397108.IMCC12053_2032"/>
<sequence>MTHKGFLMSDLATLHDRREALTVQRASGVARVSYDGKTVDYRSVMEIDRAIEALDREIASREGRRIVRQVRIVTSKGL</sequence>
<dbReference type="NCBIfam" id="NF047331">
    <property type="entry name" value="phage_HTJ"/>
    <property type="match status" value="1"/>
</dbReference>
<proteinExistence type="predicted"/>
<dbReference type="AlphaFoldDB" id="A0A0P0ACU8"/>
<keyword evidence="2" id="KW-1185">Reference proteome</keyword>
<dbReference type="Proteomes" id="UP000064920">
    <property type="component" value="Chromosome"/>
</dbReference>
<dbReference type="KEGG" id="cmar:IMCC12053_2032"/>
<evidence type="ECO:0000313" key="1">
    <source>
        <dbReference type="EMBL" id="ALI55979.1"/>
    </source>
</evidence>
<name>A0A0P0ACU8_9RHOB</name>